<dbReference type="InterPro" id="IPR036388">
    <property type="entry name" value="WH-like_DNA-bd_sf"/>
</dbReference>
<keyword evidence="2" id="KW-0963">Cytoplasm</keyword>
<keyword evidence="4 7" id="KW-0238">DNA-binding</keyword>
<sequence>MYYRSWLNKLWETDFKLYTSHYTKVRKWRRDGHDILCCRGAPTSSAPNSADAGLLEERRRTNTGAERGSALQRRTKRTRLEDLTGVFRVDWGAAGLFARRALLAYTLRPHILPGSPQPHPRIPAASLAGAHTVARSRARTRGGGLHPTTRRGSRVPEATGVSADQTGKKRRDAGLALSGRRGGNFKKSPQLAEGRASPLFWLGLRKSRSARAEWAVLVLVPQPGRRANCVSPARLSPSQPARQAGSERASQWPRDGVGSLSSGVWRSTGGCWPDEEAGRLAQESSLFLPHPRSSFASLAMAEAPHPVETDPDFQPLARPRSCTWPLPRPELAPSSPGQTPTATPARAASPSRCGRVTALGASSAGADLLSLLEAGGGDGFEAGTGSSGAADLGVSGSCPCGEFPCLQHPQPQQHAGPAALASVTGPRKSSSSRRNAWGNLSYADLITKAIESAPEKRLTLSQIYEWMVKNVPYFKDKGDSNSSAGWKNSIRHNLSLHSKFIRVQNEGTGKSSWWMLNPEGGKSGKSPRRRAASMDNSSKFAKSRGRAAKKKSALQAAQDGNGDSPGAQFSKWPASPSSHSNDDFDNNWSTFRPRASSNASTISGRLSPILPEQDDLGEGDVHSMVYPSSATKMASTLPSLSEMSMCYLTKVCRTVLKQQHTAGCQDKTGRLQFKVLQTSLTTRSAYA</sequence>
<proteinExistence type="predicted"/>
<evidence type="ECO:0000256" key="8">
    <source>
        <dbReference type="SAM" id="MobiDB-lite"/>
    </source>
</evidence>
<dbReference type="GO" id="GO:0008286">
    <property type="term" value="P:insulin receptor signaling pathway"/>
    <property type="evidence" value="ECO:0007669"/>
    <property type="project" value="TreeGrafter"/>
</dbReference>
<feature type="compositionally biased region" description="Low complexity" evidence="8">
    <location>
        <begin position="410"/>
        <end position="421"/>
    </location>
</feature>
<feature type="region of interest" description="Disordered" evidence="8">
    <location>
        <begin position="42"/>
        <end position="73"/>
    </location>
</feature>
<protein>
    <submittedName>
        <fullName evidence="10">Forkhead box protein O1</fullName>
    </submittedName>
</protein>
<feature type="compositionally biased region" description="Basic residues" evidence="8">
    <location>
        <begin position="541"/>
        <end position="552"/>
    </location>
</feature>
<dbReference type="GO" id="GO:0005634">
    <property type="term" value="C:nucleus"/>
    <property type="evidence" value="ECO:0007669"/>
    <property type="project" value="UniProtKB-SubCell"/>
</dbReference>
<keyword evidence="5" id="KW-0804">Transcription</keyword>
<feature type="region of interest" description="Disordered" evidence="8">
    <location>
        <begin position="135"/>
        <end position="190"/>
    </location>
</feature>
<comment type="caution">
    <text evidence="10">The sequence shown here is derived from an EMBL/GenBank/DDBJ whole genome shotgun (WGS) entry which is preliminary data.</text>
</comment>
<feature type="compositionally biased region" description="Polar residues" evidence="8">
    <location>
        <begin position="586"/>
        <end position="604"/>
    </location>
</feature>
<keyword evidence="11" id="KW-1185">Reference proteome</keyword>
<dbReference type="AlphaFoldDB" id="A0AAW1CBM4"/>
<dbReference type="SUPFAM" id="SSF46785">
    <property type="entry name" value="Winged helix' DNA-binding domain"/>
    <property type="match status" value="1"/>
</dbReference>
<dbReference type="Proteomes" id="UP001474421">
    <property type="component" value="Unassembled WGS sequence"/>
</dbReference>
<dbReference type="PANTHER" id="PTHR45767:SF1">
    <property type="entry name" value="FORKHEAD BOX PROTEIN O1"/>
    <property type="match status" value="1"/>
</dbReference>
<dbReference type="PRINTS" id="PR00053">
    <property type="entry name" value="FORKHEAD"/>
</dbReference>
<dbReference type="PANTHER" id="PTHR45767">
    <property type="entry name" value="FORKHEAD BOX PROTEIN O"/>
    <property type="match status" value="1"/>
</dbReference>
<comment type="subcellular location">
    <subcellularLocation>
        <location evidence="1">Cytoplasm</location>
    </subcellularLocation>
    <subcellularLocation>
        <location evidence="7">Nucleus</location>
    </subcellularLocation>
</comment>
<evidence type="ECO:0000256" key="5">
    <source>
        <dbReference type="ARBA" id="ARBA00023163"/>
    </source>
</evidence>
<gene>
    <name evidence="10" type="ORF">NXF25_002352</name>
</gene>
<evidence type="ECO:0000256" key="6">
    <source>
        <dbReference type="ARBA" id="ARBA00023242"/>
    </source>
</evidence>
<feature type="region of interest" description="Disordered" evidence="8">
    <location>
        <begin position="227"/>
        <end position="264"/>
    </location>
</feature>
<keyword evidence="6 7" id="KW-0539">Nucleus</keyword>
<feature type="region of interest" description="Disordered" evidence="8">
    <location>
        <begin position="305"/>
        <end position="351"/>
    </location>
</feature>
<dbReference type="CDD" id="cd20060">
    <property type="entry name" value="FH_FOXO1"/>
    <property type="match status" value="1"/>
</dbReference>
<feature type="domain" description="Fork-head" evidence="9">
    <location>
        <begin position="437"/>
        <end position="531"/>
    </location>
</feature>
<reference evidence="10 11" key="1">
    <citation type="journal article" date="2024" name="Proc. Natl. Acad. Sci. U.S.A.">
        <title>The genetic regulatory architecture and epigenomic basis for age-related changes in rattlesnake venom.</title>
        <authorList>
            <person name="Hogan M.P."/>
            <person name="Holding M.L."/>
            <person name="Nystrom G.S."/>
            <person name="Colston T.J."/>
            <person name="Bartlett D.A."/>
            <person name="Mason A.J."/>
            <person name="Ellsworth S.A."/>
            <person name="Rautsaw R.M."/>
            <person name="Lawrence K.C."/>
            <person name="Strickland J.L."/>
            <person name="He B."/>
            <person name="Fraser P."/>
            <person name="Margres M.J."/>
            <person name="Gilbert D.M."/>
            <person name="Gibbs H.L."/>
            <person name="Parkinson C.L."/>
            <person name="Rokyta D.R."/>
        </authorList>
    </citation>
    <scope>NUCLEOTIDE SEQUENCE [LARGE SCALE GENOMIC DNA]</scope>
    <source>
        <strain evidence="10">DRR0105</strain>
    </source>
</reference>
<dbReference type="SMART" id="SM00339">
    <property type="entry name" value="FH"/>
    <property type="match status" value="1"/>
</dbReference>
<dbReference type="GO" id="GO:0000978">
    <property type="term" value="F:RNA polymerase II cis-regulatory region sequence-specific DNA binding"/>
    <property type="evidence" value="ECO:0007669"/>
    <property type="project" value="TreeGrafter"/>
</dbReference>
<dbReference type="FunFam" id="1.10.10.10:FF:000032">
    <property type="entry name" value="Forkhead box protein O4"/>
    <property type="match status" value="1"/>
</dbReference>
<evidence type="ECO:0000256" key="2">
    <source>
        <dbReference type="ARBA" id="ARBA00022490"/>
    </source>
</evidence>
<name>A0AAW1CBM4_CROAD</name>
<evidence type="ECO:0000313" key="11">
    <source>
        <dbReference type="Proteomes" id="UP001474421"/>
    </source>
</evidence>
<feature type="DNA-binding region" description="Fork-head" evidence="7">
    <location>
        <begin position="437"/>
        <end position="531"/>
    </location>
</feature>
<evidence type="ECO:0000256" key="1">
    <source>
        <dbReference type="ARBA" id="ARBA00004496"/>
    </source>
</evidence>
<dbReference type="InterPro" id="IPR001766">
    <property type="entry name" value="Fork_head_dom"/>
</dbReference>
<evidence type="ECO:0000256" key="4">
    <source>
        <dbReference type="ARBA" id="ARBA00023125"/>
    </source>
</evidence>
<dbReference type="InterPro" id="IPR047408">
    <property type="entry name" value="FH_FOXO1"/>
</dbReference>
<organism evidence="10 11">
    <name type="scientific">Crotalus adamanteus</name>
    <name type="common">Eastern diamondback rattlesnake</name>
    <dbReference type="NCBI Taxonomy" id="8729"/>
    <lineage>
        <taxon>Eukaryota</taxon>
        <taxon>Metazoa</taxon>
        <taxon>Chordata</taxon>
        <taxon>Craniata</taxon>
        <taxon>Vertebrata</taxon>
        <taxon>Euteleostomi</taxon>
        <taxon>Lepidosauria</taxon>
        <taxon>Squamata</taxon>
        <taxon>Bifurcata</taxon>
        <taxon>Unidentata</taxon>
        <taxon>Episquamata</taxon>
        <taxon>Toxicofera</taxon>
        <taxon>Serpentes</taxon>
        <taxon>Colubroidea</taxon>
        <taxon>Viperidae</taxon>
        <taxon>Crotalinae</taxon>
        <taxon>Crotalus</taxon>
    </lineage>
</organism>
<dbReference type="InterPro" id="IPR030456">
    <property type="entry name" value="TF_fork_head_CS_2"/>
</dbReference>
<evidence type="ECO:0000256" key="7">
    <source>
        <dbReference type="PROSITE-ProRule" id="PRU00089"/>
    </source>
</evidence>
<evidence type="ECO:0000259" key="9">
    <source>
        <dbReference type="PROSITE" id="PS50039"/>
    </source>
</evidence>
<evidence type="ECO:0000256" key="3">
    <source>
        <dbReference type="ARBA" id="ARBA00023015"/>
    </source>
</evidence>
<keyword evidence="3" id="KW-0805">Transcription regulation</keyword>
<evidence type="ECO:0000313" key="10">
    <source>
        <dbReference type="EMBL" id="KAK9411177.1"/>
    </source>
</evidence>
<dbReference type="PROSITE" id="PS00658">
    <property type="entry name" value="FORK_HEAD_2"/>
    <property type="match status" value="1"/>
</dbReference>
<feature type="compositionally biased region" description="Low complexity" evidence="8">
    <location>
        <begin position="339"/>
        <end position="351"/>
    </location>
</feature>
<feature type="region of interest" description="Disordered" evidence="8">
    <location>
        <begin position="410"/>
        <end position="434"/>
    </location>
</feature>
<feature type="region of interest" description="Disordered" evidence="8">
    <location>
        <begin position="511"/>
        <end position="622"/>
    </location>
</feature>
<dbReference type="PROSITE" id="PS50039">
    <property type="entry name" value="FORK_HEAD_3"/>
    <property type="match status" value="1"/>
</dbReference>
<dbReference type="InterPro" id="IPR036390">
    <property type="entry name" value="WH_DNA-bd_sf"/>
</dbReference>
<dbReference type="GO" id="GO:0000981">
    <property type="term" value="F:DNA-binding transcription factor activity, RNA polymerase II-specific"/>
    <property type="evidence" value="ECO:0007669"/>
    <property type="project" value="TreeGrafter"/>
</dbReference>
<accession>A0AAW1CBM4</accession>
<dbReference type="GO" id="GO:0005737">
    <property type="term" value="C:cytoplasm"/>
    <property type="evidence" value="ECO:0007669"/>
    <property type="project" value="UniProtKB-SubCell"/>
</dbReference>
<dbReference type="EMBL" id="JAOTOJ010000001">
    <property type="protein sequence ID" value="KAK9411177.1"/>
    <property type="molecule type" value="Genomic_DNA"/>
</dbReference>
<dbReference type="Pfam" id="PF00250">
    <property type="entry name" value="Forkhead"/>
    <property type="match status" value="1"/>
</dbReference>
<dbReference type="Gene3D" id="1.10.10.10">
    <property type="entry name" value="Winged helix-like DNA-binding domain superfamily/Winged helix DNA-binding domain"/>
    <property type="match status" value="1"/>
</dbReference>